<proteinExistence type="predicted"/>
<comment type="caution">
    <text evidence="1">The sequence shown here is derived from an EMBL/GenBank/DDBJ whole genome shotgun (WGS) entry which is preliminary data.</text>
</comment>
<dbReference type="RefSeq" id="WP_010837842.1">
    <property type="nucleotide sequence ID" value="NZ_QRCM01000001.1"/>
</dbReference>
<dbReference type="Proteomes" id="UP000471120">
    <property type="component" value="Unassembled WGS sequence"/>
</dbReference>
<dbReference type="EMBL" id="QRCM01000001">
    <property type="protein sequence ID" value="TXG89766.1"/>
    <property type="molecule type" value="Genomic_DNA"/>
</dbReference>
<dbReference type="SFLD" id="SFLDS00003">
    <property type="entry name" value="Haloacid_Dehalogenase"/>
    <property type="match status" value="1"/>
</dbReference>
<accession>A0A6P2CEV8</accession>
<dbReference type="PANTHER" id="PTHR46649:SF4">
    <property type="entry name" value="HALOACID DEHALOGENASE-LIKE HYDROLASE (HAD) SUPERFAMILY PROTEIN"/>
    <property type="match status" value="1"/>
</dbReference>
<reference evidence="1 2" key="1">
    <citation type="submission" date="2018-07" db="EMBL/GenBank/DDBJ databases">
        <title>Genome sequence of Rhodococcus rhodnii ATCC 35071 from Rhodnius prolixus.</title>
        <authorList>
            <person name="Patel V."/>
            <person name="Vogel K.J."/>
        </authorList>
    </citation>
    <scope>NUCLEOTIDE SEQUENCE [LARGE SCALE GENOMIC DNA]</scope>
    <source>
        <strain evidence="1 2">ATCC 35071</strain>
    </source>
</reference>
<organism evidence="1 2">
    <name type="scientific">Rhodococcus rhodnii</name>
    <dbReference type="NCBI Taxonomy" id="38312"/>
    <lineage>
        <taxon>Bacteria</taxon>
        <taxon>Bacillati</taxon>
        <taxon>Actinomycetota</taxon>
        <taxon>Actinomycetes</taxon>
        <taxon>Mycobacteriales</taxon>
        <taxon>Nocardiaceae</taxon>
        <taxon>Rhodococcus</taxon>
    </lineage>
</organism>
<dbReference type="PRINTS" id="PR00413">
    <property type="entry name" value="HADHALOGNASE"/>
</dbReference>
<dbReference type="GO" id="GO:0016787">
    <property type="term" value="F:hydrolase activity"/>
    <property type="evidence" value="ECO:0007669"/>
    <property type="project" value="UniProtKB-KW"/>
</dbReference>
<dbReference type="PANTHER" id="PTHR46649">
    <property type="match status" value="1"/>
</dbReference>
<evidence type="ECO:0000313" key="2">
    <source>
        <dbReference type="Proteomes" id="UP000471120"/>
    </source>
</evidence>
<sequence length="237" mass="26027">MGTAPLHAVLFDFSGTLFRLEAKPSWSRLFVDADGTPMDDAHRAEIMRRVTAPVGRSVPMEGDDAYAWENRDLDPALHRRAYQHVLAHSGIADATARDELYGLLVDPDGWTPYPDTGDVLREVHEKGMRTAVLSNIAFDPRPAFAERGWDRWVDTFVLSFQVGAVKPDLRIFEIALDRLGADPQRTLMVGDSEEADGAAAALGVTVTLVEPLPTAERPHALVDAVRPYLQNASASPD</sequence>
<keyword evidence="1" id="KW-0378">Hydrolase</keyword>
<evidence type="ECO:0000313" key="1">
    <source>
        <dbReference type="EMBL" id="TXG89766.1"/>
    </source>
</evidence>
<dbReference type="Pfam" id="PF00702">
    <property type="entry name" value="Hydrolase"/>
    <property type="match status" value="1"/>
</dbReference>
<dbReference type="InterPro" id="IPR023214">
    <property type="entry name" value="HAD_sf"/>
</dbReference>
<dbReference type="SUPFAM" id="SSF56784">
    <property type="entry name" value="HAD-like"/>
    <property type="match status" value="1"/>
</dbReference>
<protein>
    <submittedName>
        <fullName evidence="1">HAD family hydrolase</fullName>
    </submittedName>
</protein>
<dbReference type="AlphaFoldDB" id="A0A6P2CEV8"/>
<dbReference type="InterPro" id="IPR006439">
    <property type="entry name" value="HAD-SF_hydro_IA"/>
</dbReference>
<dbReference type="Gene3D" id="3.40.50.1000">
    <property type="entry name" value="HAD superfamily/HAD-like"/>
    <property type="match status" value="1"/>
</dbReference>
<dbReference type="SFLD" id="SFLDG01129">
    <property type="entry name" value="C1.5:_HAD__Beta-PGM__Phosphata"/>
    <property type="match status" value="1"/>
</dbReference>
<dbReference type="NCBIfam" id="TIGR01509">
    <property type="entry name" value="HAD-SF-IA-v3"/>
    <property type="match status" value="1"/>
</dbReference>
<name>A0A6P2CEV8_9NOCA</name>
<dbReference type="InterPro" id="IPR036412">
    <property type="entry name" value="HAD-like_sf"/>
</dbReference>
<gene>
    <name evidence="1" type="ORF">DW322_05500</name>
</gene>